<sequence>MSKTSKIAVLDERNAEVLVELICGPNISETLRIQAMSKLTESNKDDTFFTTMFKEKLDWGKCPHCSHENFWLTPEDQSNQMGWVSHKEDKRVPENTDAKSCPLYEQACKKKRIVT</sequence>
<name>A0A0F9ULE9_9ZZZZ</name>
<accession>A0A0F9ULE9</accession>
<gene>
    <name evidence="1" type="ORF">LCGC14_0209400</name>
</gene>
<comment type="caution">
    <text evidence="1">The sequence shown here is derived from an EMBL/GenBank/DDBJ whole genome shotgun (WGS) entry which is preliminary data.</text>
</comment>
<evidence type="ECO:0000313" key="1">
    <source>
        <dbReference type="EMBL" id="KKN92449.1"/>
    </source>
</evidence>
<proteinExistence type="predicted"/>
<dbReference type="AlphaFoldDB" id="A0A0F9ULE9"/>
<organism evidence="1">
    <name type="scientific">marine sediment metagenome</name>
    <dbReference type="NCBI Taxonomy" id="412755"/>
    <lineage>
        <taxon>unclassified sequences</taxon>
        <taxon>metagenomes</taxon>
        <taxon>ecological metagenomes</taxon>
    </lineage>
</organism>
<protein>
    <submittedName>
        <fullName evidence="1">Uncharacterized protein</fullName>
    </submittedName>
</protein>
<reference evidence="1" key="1">
    <citation type="journal article" date="2015" name="Nature">
        <title>Complex archaea that bridge the gap between prokaryotes and eukaryotes.</title>
        <authorList>
            <person name="Spang A."/>
            <person name="Saw J.H."/>
            <person name="Jorgensen S.L."/>
            <person name="Zaremba-Niedzwiedzka K."/>
            <person name="Martijn J."/>
            <person name="Lind A.E."/>
            <person name="van Eijk R."/>
            <person name="Schleper C."/>
            <person name="Guy L."/>
            <person name="Ettema T.J."/>
        </authorList>
    </citation>
    <scope>NUCLEOTIDE SEQUENCE</scope>
</reference>
<dbReference type="EMBL" id="LAZR01000095">
    <property type="protein sequence ID" value="KKN92449.1"/>
    <property type="molecule type" value="Genomic_DNA"/>
</dbReference>